<reference evidence="10" key="1">
    <citation type="submission" date="2016-10" db="EMBL/GenBank/DDBJ databases">
        <authorList>
            <person name="Varghese N."/>
            <person name="Submissions S."/>
        </authorList>
    </citation>
    <scope>NUCLEOTIDE SEQUENCE [LARGE SCALE GENOMIC DNA]</scope>
    <source>
        <strain evidence="10">CGMCC 1.7655</strain>
    </source>
</reference>
<feature type="domain" description="MacB-like periplasmic core" evidence="8">
    <location>
        <begin position="27"/>
        <end position="232"/>
    </location>
</feature>
<feature type="transmembrane region" description="Helical" evidence="6">
    <location>
        <begin position="758"/>
        <end position="788"/>
    </location>
</feature>
<protein>
    <submittedName>
        <fullName evidence="9">Putative ABC transport system permease protein</fullName>
    </submittedName>
</protein>
<feature type="transmembrane region" description="Helical" evidence="6">
    <location>
        <begin position="359"/>
        <end position="379"/>
    </location>
</feature>
<evidence type="ECO:0000256" key="4">
    <source>
        <dbReference type="ARBA" id="ARBA00022989"/>
    </source>
</evidence>
<dbReference type="GO" id="GO:0005886">
    <property type="term" value="C:plasma membrane"/>
    <property type="evidence" value="ECO:0007669"/>
    <property type="project" value="UniProtKB-SubCell"/>
</dbReference>
<gene>
    <name evidence="9" type="ORF">SAMN04487971_10387</name>
</gene>
<organism evidence="9 10">
    <name type="scientific">Paracoccus chinensis</name>
    <dbReference type="NCBI Taxonomy" id="525640"/>
    <lineage>
        <taxon>Bacteria</taxon>
        <taxon>Pseudomonadati</taxon>
        <taxon>Pseudomonadota</taxon>
        <taxon>Alphaproteobacteria</taxon>
        <taxon>Rhodobacterales</taxon>
        <taxon>Paracoccaceae</taxon>
        <taxon>Paracoccus</taxon>
    </lineage>
</organism>
<dbReference type="STRING" id="525640.SAMN04487971_10387"/>
<keyword evidence="5 6" id="KW-0472">Membrane</keyword>
<evidence type="ECO:0000256" key="5">
    <source>
        <dbReference type="ARBA" id="ARBA00023136"/>
    </source>
</evidence>
<keyword evidence="2" id="KW-1003">Cell membrane</keyword>
<proteinExistence type="predicted"/>
<evidence type="ECO:0000259" key="8">
    <source>
        <dbReference type="Pfam" id="PF12704"/>
    </source>
</evidence>
<evidence type="ECO:0000256" key="2">
    <source>
        <dbReference type="ARBA" id="ARBA00022475"/>
    </source>
</evidence>
<comment type="subcellular location">
    <subcellularLocation>
        <location evidence="1">Cell membrane</location>
        <topology evidence="1">Multi-pass membrane protein</topology>
    </subcellularLocation>
</comment>
<dbReference type="EMBL" id="FNGE01000003">
    <property type="protein sequence ID" value="SDK78401.1"/>
    <property type="molecule type" value="Genomic_DNA"/>
</dbReference>
<feature type="transmembrane region" description="Helical" evidence="6">
    <location>
        <begin position="426"/>
        <end position="456"/>
    </location>
</feature>
<feature type="domain" description="ABC3 transporter permease C-terminal" evidence="7">
    <location>
        <begin position="721"/>
        <end position="827"/>
    </location>
</feature>
<keyword evidence="10" id="KW-1185">Reference proteome</keyword>
<dbReference type="InterPro" id="IPR025857">
    <property type="entry name" value="MacB_PCD"/>
</dbReference>
<evidence type="ECO:0000256" key="1">
    <source>
        <dbReference type="ARBA" id="ARBA00004651"/>
    </source>
</evidence>
<dbReference type="PANTHER" id="PTHR30287:SF1">
    <property type="entry name" value="INNER MEMBRANE PROTEIN"/>
    <property type="match status" value="1"/>
</dbReference>
<dbReference type="PANTHER" id="PTHR30287">
    <property type="entry name" value="MEMBRANE COMPONENT OF PREDICTED ABC SUPERFAMILY METABOLITE UPTAKE TRANSPORTER"/>
    <property type="match status" value="1"/>
</dbReference>
<feature type="domain" description="ABC3 transporter permease C-terminal" evidence="7">
    <location>
        <begin position="264"/>
        <end position="378"/>
    </location>
</feature>
<dbReference type="InterPro" id="IPR038766">
    <property type="entry name" value="Membrane_comp_ABC_pdt"/>
</dbReference>
<name>A0A1G9EQT3_9RHOB</name>
<feature type="transmembrane region" description="Helical" evidence="6">
    <location>
        <begin position="718"/>
        <end position="737"/>
    </location>
</feature>
<dbReference type="AlphaFoldDB" id="A0A1G9EQT3"/>
<evidence type="ECO:0000256" key="3">
    <source>
        <dbReference type="ARBA" id="ARBA00022692"/>
    </source>
</evidence>
<feature type="transmembrane region" description="Helical" evidence="6">
    <location>
        <begin position="400"/>
        <end position="420"/>
    </location>
</feature>
<sequence>MSGLSLAWRIAAREMRGGLRGFGVFLTCLALAVAALAAVGTVRAAIQAGLERDGAALLGGDAEVQLTYRFASKDERAVLDRLATAVSETAEFRSMATVEGGERALTQVKAVDDAYPLVGAVTLSPPIPLDQALASDGGIPGAVMKQALATRLGLSVGDRFRLGVQDFTLTAILDRFPDDTGEGLALGPVTIVRTADLADSGLLGPGTLFSSQYRLLLPPGTDLDAAQAEVTEALGNAAPRWRDAREGAPGLSTFVERLGSFLVLIGLSGLAVGGVGVAAAVRAYLDEKLPVIATLKTLGASRGTVFLVYLLQVGLLTLAGVAIGLVLGAGLPLALASLIQSRLPMPASFGIYPGPLAEAALYGILAALVFALWPLALAAETRAAVLFRSAVAGGRRLPRAPYLAMTGAAALALVVVAAVFSGNWRLTLWTLGGIAGALGLLALSAQLAAPLARALMRLARARPALRLALGAVRTRRAEASAVVLSLGLGLAVLAAVGQIDGTLRGAIAREMPEVAPSFFFVDLQPDQIDGFSAMMAENPAVSRVEAAPMMRGVVTRINGRPAEEVAGDHWVVRGDRGVTYSDNPPARTTITAGEWWPADYNGPPLISFAEEEAAEIGLSLGDTLTVNIMGRDITGIIGSFRKVDFRNAGIGFVMSMNPAALRGAPHTWIATVYAEPRAEDAILRDVTNRWPNVTGIPVGEAIERASDLLGGIAVAVRWGAAATLVTGFAVLVGTALAGARSRRYEAAILKALGASRAVILASFALRAAILGALAGLAAIAAGVVAGWAVARFVLEVDHAVIWSSAILLVVGGVIAALAAELGFALRALGVKPATLLKSE</sequence>
<dbReference type="Proteomes" id="UP000199555">
    <property type="component" value="Unassembled WGS sequence"/>
</dbReference>
<evidence type="ECO:0000313" key="9">
    <source>
        <dbReference type="EMBL" id="SDK78401.1"/>
    </source>
</evidence>
<keyword evidence="3 6" id="KW-0812">Transmembrane</keyword>
<keyword evidence="4 6" id="KW-1133">Transmembrane helix</keyword>
<feature type="transmembrane region" description="Helical" evidence="6">
    <location>
        <begin position="261"/>
        <end position="285"/>
    </location>
</feature>
<dbReference type="Pfam" id="PF12704">
    <property type="entry name" value="MacB_PCD"/>
    <property type="match status" value="1"/>
</dbReference>
<feature type="transmembrane region" description="Helical" evidence="6">
    <location>
        <begin position="800"/>
        <end position="825"/>
    </location>
</feature>
<evidence type="ECO:0000313" key="10">
    <source>
        <dbReference type="Proteomes" id="UP000199555"/>
    </source>
</evidence>
<dbReference type="InterPro" id="IPR003838">
    <property type="entry name" value="ABC3_permease_C"/>
</dbReference>
<accession>A0A1G9EQT3</accession>
<dbReference type="Pfam" id="PF02687">
    <property type="entry name" value="FtsX"/>
    <property type="match status" value="2"/>
</dbReference>
<evidence type="ECO:0000259" key="7">
    <source>
        <dbReference type="Pfam" id="PF02687"/>
    </source>
</evidence>
<feature type="transmembrane region" description="Helical" evidence="6">
    <location>
        <begin position="306"/>
        <end position="339"/>
    </location>
</feature>
<evidence type="ECO:0000256" key="6">
    <source>
        <dbReference type="SAM" id="Phobius"/>
    </source>
</evidence>
<feature type="transmembrane region" description="Helical" evidence="6">
    <location>
        <begin position="477"/>
        <end position="497"/>
    </location>
</feature>